<feature type="chain" id="PRO_5046821964" evidence="1">
    <location>
        <begin position="32"/>
        <end position="719"/>
    </location>
</feature>
<name>A0ABT4ESL8_9BACI</name>
<sequence>MINKKLVKKGATLALALALAVPALSPTAVNAQKNITIEAVKFNGMKAPSTIEEMVKTYTTATVDVKYSNGKVKTFPLSYNYLFKSEDKVATVKGKKIPAGTPIDVKGNPIKDPSSTDGKYFVSDAPDSNSLMMPINGKLYMVTHYEYQTIDAAGKSAYGLVPASMSLTELAQDKKTGELKPVKVEKIDFSAVNGLWIPCNGSLSPWNTHLGSEEYEPDARLFLDPTSKVRSQVETFSQFYFGNKAKANPYFYGYTPEITVEKNGKTSVVKHYSTGRFSHELVKVMPDNKTVFYGDDGGNTGMFMYVADKAKDLSSGTLYAAKFKQIGTENGGSGDLQWINLGHATDKEVKAIIDSGITFNDIFETSDAPKEGFTAIKTYSNEGKVEYLKLKPGKEKAAAFLETRRYAAILGATTEFNKMEGVALNAKDKKVYIAISDQSKSMEKDSTGKDPADHIQLPKIKAGVTYQLDLQSGQKDSEGKVIHSSYVAPSMSGLVVGEDLKQADSFGNTANVDKVANPDNLSYSESMRTLFIGEDSGAHTNNYVWAYNVDTKELDRVLSVPAGAEATGLFAADDRNGFSYIFSNFQHPGDEVDAKSITAVNKDELLKAVDEQIGINKTGGIGYISGLPSLTNIPDFTATDAPKIDKVTVKSKSVTGTTEKDATVQVYNGKTLIGEAKANSKGNFTVKIETQNAGTSLTVVAKDKAGNKIESTVIKVASK</sequence>
<dbReference type="EMBL" id="JAMDLZ010000033">
    <property type="protein sequence ID" value="MCY9548636.1"/>
    <property type="molecule type" value="Genomic_DNA"/>
</dbReference>
<dbReference type="RefSeq" id="WP_268638681.1">
    <property type="nucleotide sequence ID" value="NZ_JAMDLZ010000033.1"/>
</dbReference>
<dbReference type="PANTHER" id="PTHR35399">
    <property type="entry name" value="SLR8030 PROTEIN"/>
    <property type="match status" value="1"/>
</dbReference>
<dbReference type="InterPro" id="IPR041498">
    <property type="entry name" value="Big_6"/>
</dbReference>
<accession>A0ABT4ESL8</accession>
<organism evidence="3 4">
    <name type="scientific">Lysinibacillus xylanilyticus</name>
    <dbReference type="NCBI Taxonomy" id="582475"/>
    <lineage>
        <taxon>Bacteria</taxon>
        <taxon>Bacillati</taxon>
        <taxon>Bacillota</taxon>
        <taxon>Bacilli</taxon>
        <taxon>Bacillales</taxon>
        <taxon>Bacillaceae</taxon>
        <taxon>Lysinibacillus</taxon>
    </lineage>
</organism>
<keyword evidence="1" id="KW-0732">Signal</keyword>
<evidence type="ECO:0000256" key="1">
    <source>
        <dbReference type="SAM" id="SignalP"/>
    </source>
</evidence>
<dbReference type="Pfam" id="PF05787">
    <property type="entry name" value="PhoX"/>
    <property type="match status" value="1"/>
</dbReference>
<dbReference type="Proteomes" id="UP001527052">
    <property type="component" value="Unassembled WGS sequence"/>
</dbReference>
<feature type="signal peptide" evidence="1">
    <location>
        <begin position="1"/>
        <end position="31"/>
    </location>
</feature>
<comment type="caution">
    <text evidence="3">The sequence shown here is derived from an EMBL/GenBank/DDBJ whole genome shotgun (WGS) entry which is preliminary data.</text>
</comment>
<proteinExistence type="predicted"/>
<dbReference type="InterPro" id="IPR013783">
    <property type="entry name" value="Ig-like_fold"/>
</dbReference>
<dbReference type="PANTHER" id="PTHR35399:SF2">
    <property type="entry name" value="DUF839 DOMAIN-CONTAINING PROTEIN"/>
    <property type="match status" value="1"/>
</dbReference>
<dbReference type="Gene3D" id="2.60.40.10">
    <property type="entry name" value="Immunoglobulins"/>
    <property type="match status" value="1"/>
</dbReference>
<feature type="domain" description="Bacterial Ig" evidence="2">
    <location>
        <begin position="640"/>
        <end position="716"/>
    </location>
</feature>
<reference evidence="3 4" key="1">
    <citation type="submission" date="2022-05" db="EMBL/GenBank/DDBJ databases">
        <title>Genome Sequencing of Bee-Associated Microbes.</title>
        <authorList>
            <person name="Dunlap C."/>
        </authorList>
    </citation>
    <scope>NUCLEOTIDE SEQUENCE [LARGE SCALE GENOMIC DNA]</scope>
    <source>
        <strain evidence="3 4">NRRL BD-083</strain>
    </source>
</reference>
<evidence type="ECO:0000313" key="4">
    <source>
        <dbReference type="Proteomes" id="UP001527052"/>
    </source>
</evidence>
<dbReference type="InterPro" id="IPR008557">
    <property type="entry name" value="PhoX"/>
</dbReference>
<dbReference type="Pfam" id="PF17936">
    <property type="entry name" value="Big_6"/>
    <property type="match status" value="1"/>
</dbReference>
<gene>
    <name evidence="3" type="ORF">M5W82_17065</name>
</gene>
<protein>
    <submittedName>
        <fullName evidence="3">DUF839 domain-containing protein</fullName>
    </submittedName>
</protein>
<keyword evidence="4" id="KW-1185">Reference proteome</keyword>
<evidence type="ECO:0000313" key="3">
    <source>
        <dbReference type="EMBL" id="MCY9548636.1"/>
    </source>
</evidence>
<evidence type="ECO:0000259" key="2">
    <source>
        <dbReference type="Pfam" id="PF17936"/>
    </source>
</evidence>